<dbReference type="KEGG" id="rli:RLO149_c044150"/>
<evidence type="ECO:0000313" key="5">
    <source>
        <dbReference type="EMBL" id="AEI96305.1"/>
    </source>
</evidence>
<feature type="binding site" evidence="3">
    <location>
        <position position="69"/>
    </location>
    <ligand>
        <name>substrate</name>
    </ligand>
</feature>
<organism evidence="5 6">
    <name type="scientific">Roseobacter litoralis (strain ATCC 49566 / DSM 6996 / JCM 21268 / NBRC 15278 / OCh 149)</name>
    <dbReference type="NCBI Taxonomy" id="391595"/>
    <lineage>
        <taxon>Bacteria</taxon>
        <taxon>Pseudomonadati</taxon>
        <taxon>Pseudomonadota</taxon>
        <taxon>Alphaproteobacteria</taxon>
        <taxon>Rhodobacterales</taxon>
        <taxon>Roseobacteraceae</taxon>
        <taxon>Roseobacter</taxon>
    </lineage>
</organism>
<evidence type="ECO:0000256" key="3">
    <source>
        <dbReference type="PIRSR" id="PIRSR620019-2"/>
    </source>
</evidence>
<feature type="site" description="Increases basicity of active site His" evidence="2">
    <location>
        <position position="136"/>
    </location>
</feature>
<dbReference type="Pfam" id="PF17836">
    <property type="entry name" value="PglD_N"/>
    <property type="match status" value="1"/>
</dbReference>
<dbReference type="AlphaFoldDB" id="F7ZJ60"/>
<name>F7ZJ60_ROSLO</name>
<dbReference type="CDD" id="cd03360">
    <property type="entry name" value="LbH_AT_putative"/>
    <property type="match status" value="1"/>
</dbReference>
<dbReference type="InterPro" id="IPR041561">
    <property type="entry name" value="PglD_N"/>
</dbReference>
<gene>
    <name evidence="5" type="ordered locus">RLO149_c044150</name>
</gene>
<dbReference type="PANTHER" id="PTHR43300:SF7">
    <property type="entry name" value="UDP-N-ACETYLBACILLOSAMINE N-ACETYLTRANSFERASE"/>
    <property type="match status" value="1"/>
</dbReference>
<evidence type="ECO:0000256" key="2">
    <source>
        <dbReference type="PIRSR" id="PIRSR620019-1"/>
    </source>
</evidence>
<dbReference type="eggNOG" id="COG0110">
    <property type="taxonomic scope" value="Bacteria"/>
</dbReference>
<accession>F7ZJ60</accession>
<protein>
    <recommendedName>
        <fullName evidence="4">PglD N-terminal domain-containing protein</fullName>
    </recommendedName>
</protein>
<evidence type="ECO:0000313" key="6">
    <source>
        <dbReference type="Proteomes" id="UP000001353"/>
    </source>
</evidence>
<dbReference type="PANTHER" id="PTHR43300">
    <property type="entry name" value="ACETYLTRANSFERASE"/>
    <property type="match status" value="1"/>
</dbReference>
<dbReference type="InterPro" id="IPR011004">
    <property type="entry name" value="Trimer_LpxA-like_sf"/>
</dbReference>
<dbReference type="NCBIfam" id="TIGR03570">
    <property type="entry name" value="NeuD_NnaD"/>
    <property type="match status" value="1"/>
</dbReference>
<dbReference type="SUPFAM" id="SSF51161">
    <property type="entry name" value="Trimeric LpxA-like enzymes"/>
    <property type="match status" value="1"/>
</dbReference>
<dbReference type="RefSeq" id="WP_013964174.1">
    <property type="nucleotide sequence ID" value="NC_015730.1"/>
</dbReference>
<feature type="domain" description="PglD N-terminal" evidence="4">
    <location>
        <begin position="7"/>
        <end position="80"/>
    </location>
</feature>
<dbReference type="Gene3D" id="2.160.10.10">
    <property type="entry name" value="Hexapeptide repeat proteins"/>
    <property type="match status" value="1"/>
</dbReference>
<dbReference type="STRING" id="391595.RLO149_c044150"/>
<feature type="active site" description="Proton acceptor" evidence="2">
    <location>
        <position position="135"/>
    </location>
</feature>
<reference evidence="5 6" key="1">
    <citation type="journal article" date="2011" name="BMC Genomics">
        <title>Comparative genome analysis and genome-guided physiological analysis of Roseobacter litoralis.</title>
        <authorList>
            <person name="Kalhoefer D."/>
            <person name="Thole S."/>
            <person name="Voget S."/>
            <person name="Lehmann R."/>
            <person name="Liesegang H."/>
            <person name="Wollher A."/>
            <person name="Daniel R."/>
            <person name="Simon M."/>
            <person name="Brinkhoff T."/>
        </authorList>
    </citation>
    <scope>NUCLEOTIDE SEQUENCE [LARGE SCALE GENOMIC DNA]</scope>
    <source>
        <strain evidence="6">ATCC 49566 / DSM 6996 / JCM 21268 / NBRC 15278 / OCh 149</strain>
    </source>
</reference>
<proteinExistence type="inferred from homology"/>
<evidence type="ECO:0000256" key="1">
    <source>
        <dbReference type="ARBA" id="ARBA00007274"/>
    </source>
</evidence>
<dbReference type="HOGENOM" id="CLU_081811_2_0_5"/>
<evidence type="ECO:0000259" key="4">
    <source>
        <dbReference type="Pfam" id="PF17836"/>
    </source>
</evidence>
<comment type="similarity">
    <text evidence="1">Belongs to the transferase hexapeptide repeat family.</text>
</comment>
<dbReference type="OrthoDB" id="9815592at2"/>
<sequence>MSDARDLYIFGTGGHARELAWIAQEAGWCVAGFLSPAPTAGERLGAVEIFPEDNISDLPDHSCAVIGIGEPAIRRKVAERWGACVTWVTLCHPTATVARDAVLGSGTVLFPQTVVGPCVRIGQHAVVNTGASVSHDGEVGDYALLGPGVRLAGHVSVGAGAYIGCGAVTRGGHPHAPLQIGCDAVVGAGAAVVKDVSPRSRVVGVPARPMRT</sequence>
<dbReference type="InterPro" id="IPR050179">
    <property type="entry name" value="Trans_hexapeptide_repeat"/>
</dbReference>
<dbReference type="InterPro" id="IPR020019">
    <property type="entry name" value="AcTrfase_PglD-like"/>
</dbReference>
<keyword evidence="6" id="KW-1185">Reference proteome</keyword>
<dbReference type="EMBL" id="CP002623">
    <property type="protein sequence ID" value="AEI96305.1"/>
    <property type="molecule type" value="Genomic_DNA"/>
</dbReference>
<dbReference type="Proteomes" id="UP000001353">
    <property type="component" value="Chromosome"/>
</dbReference>
<dbReference type="Gene3D" id="3.40.50.20">
    <property type="match status" value="1"/>
</dbReference>